<feature type="transmembrane region" description="Helical" evidence="7">
    <location>
        <begin position="405"/>
        <end position="423"/>
    </location>
</feature>
<feature type="transmembrane region" description="Helical" evidence="7">
    <location>
        <begin position="237"/>
        <end position="259"/>
    </location>
</feature>
<dbReference type="PROSITE" id="PS50850">
    <property type="entry name" value="MFS"/>
    <property type="match status" value="1"/>
</dbReference>
<keyword evidence="2" id="KW-0813">Transport</keyword>
<feature type="transmembrane region" description="Helical" evidence="7">
    <location>
        <begin position="271"/>
        <end position="292"/>
    </location>
</feature>
<dbReference type="InterPro" id="IPR011701">
    <property type="entry name" value="MFS"/>
</dbReference>
<dbReference type="PANTHER" id="PTHR43045">
    <property type="entry name" value="SHIKIMATE TRANSPORTER"/>
    <property type="match status" value="1"/>
</dbReference>
<name>A0A538SFL6_UNCEI</name>
<protein>
    <submittedName>
        <fullName evidence="9">MHS family MFS transporter</fullName>
    </submittedName>
</protein>
<dbReference type="Pfam" id="PF07690">
    <property type="entry name" value="MFS_1"/>
    <property type="match status" value="1"/>
</dbReference>
<feature type="transmembrane region" description="Helical" evidence="7">
    <location>
        <begin position="50"/>
        <end position="78"/>
    </location>
</feature>
<evidence type="ECO:0000259" key="8">
    <source>
        <dbReference type="PROSITE" id="PS50850"/>
    </source>
</evidence>
<dbReference type="InterPro" id="IPR005829">
    <property type="entry name" value="Sugar_transporter_CS"/>
</dbReference>
<feature type="transmembrane region" description="Helical" evidence="7">
    <location>
        <begin position="304"/>
        <end position="323"/>
    </location>
</feature>
<feature type="transmembrane region" description="Helical" evidence="7">
    <location>
        <begin position="27"/>
        <end position="44"/>
    </location>
</feature>
<comment type="caution">
    <text evidence="9">The sequence shown here is derived from an EMBL/GenBank/DDBJ whole genome shotgun (WGS) entry which is preliminary data.</text>
</comment>
<dbReference type="GO" id="GO:0005886">
    <property type="term" value="C:plasma membrane"/>
    <property type="evidence" value="ECO:0007669"/>
    <property type="project" value="UniProtKB-SubCell"/>
</dbReference>
<dbReference type="CDD" id="cd17369">
    <property type="entry name" value="MFS_ShiA_like"/>
    <property type="match status" value="1"/>
</dbReference>
<evidence type="ECO:0000256" key="5">
    <source>
        <dbReference type="ARBA" id="ARBA00022989"/>
    </source>
</evidence>
<comment type="subcellular location">
    <subcellularLocation>
        <location evidence="1">Cell membrane</location>
        <topology evidence="1">Multi-pass membrane protein</topology>
    </subcellularLocation>
</comment>
<keyword evidence="3" id="KW-1003">Cell membrane</keyword>
<evidence type="ECO:0000256" key="2">
    <source>
        <dbReference type="ARBA" id="ARBA00022448"/>
    </source>
</evidence>
<keyword evidence="6 7" id="KW-0472">Membrane</keyword>
<evidence type="ECO:0000313" key="10">
    <source>
        <dbReference type="Proteomes" id="UP000320184"/>
    </source>
</evidence>
<feature type="transmembrane region" description="Helical" evidence="7">
    <location>
        <begin position="381"/>
        <end position="399"/>
    </location>
</feature>
<gene>
    <name evidence="9" type="ORF">E6K73_08545</name>
</gene>
<evidence type="ECO:0000256" key="7">
    <source>
        <dbReference type="SAM" id="Phobius"/>
    </source>
</evidence>
<feature type="transmembrane region" description="Helical" evidence="7">
    <location>
        <begin position="183"/>
        <end position="202"/>
    </location>
</feature>
<dbReference type="EMBL" id="VBOT01000105">
    <property type="protein sequence ID" value="TMQ50174.1"/>
    <property type="molecule type" value="Genomic_DNA"/>
</dbReference>
<dbReference type="PANTHER" id="PTHR43045:SF7">
    <property type="entry name" value="MAJOR FACILITATOR SUPERFAMILY TRANSPORTER"/>
    <property type="match status" value="1"/>
</dbReference>
<evidence type="ECO:0000256" key="3">
    <source>
        <dbReference type="ARBA" id="ARBA00022475"/>
    </source>
</evidence>
<dbReference type="InterPro" id="IPR020846">
    <property type="entry name" value="MFS_dom"/>
</dbReference>
<keyword evidence="4 7" id="KW-0812">Transmembrane</keyword>
<feature type="transmembrane region" description="Helical" evidence="7">
    <location>
        <begin position="151"/>
        <end position="171"/>
    </location>
</feature>
<feature type="transmembrane region" description="Helical" evidence="7">
    <location>
        <begin position="110"/>
        <end position="130"/>
    </location>
</feature>
<evidence type="ECO:0000256" key="6">
    <source>
        <dbReference type="ARBA" id="ARBA00023136"/>
    </source>
</evidence>
<dbReference type="AlphaFoldDB" id="A0A538SFL6"/>
<feature type="transmembrane region" description="Helical" evidence="7">
    <location>
        <begin position="85"/>
        <end position="104"/>
    </location>
</feature>
<evidence type="ECO:0000256" key="4">
    <source>
        <dbReference type="ARBA" id="ARBA00022692"/>
    </source>
</evidence>
<dbReference type="Proteomes" id="UP000320184">
    <property type="component" value="Unassembled WGS sequence"/>
</dbReference>
<proteinExistence type="predicted"/>
<organism evidence="9 10">
    <name type="scientific">Eiseniibacteriota bacterium</name>
    <dbReference type="NCBI Taxonomy" id="2212470"/>
    <lineage>
        <taxon>Bacteria</taxon>
        <taxon>Candidatus Eiseniibacteriota</taxon>
    </lineage>
</organism>
<evidence type="ECO:0000256" key="1">
    <source>
        <dbReference type="ARBA" id="ARBA00004651"/>
    </source>
</evidence>
<accession>A0A538SFL6</accession>
<keyword evidence="5 7" id="KW-1133">Transmembrane helix</keyword>
<sequence length="447" mass="48757">MDSPQLSLKELRRVVVAAAAGNVIEWYDFYIFGSLAAILSVQFFEKRHPVAALLSTIALFSVGFLIRPLGAFLFGWLGDLVGRKYTFLITLGGMGLSTALIGVIPTYAQIGLSAAFILFFLRLIQGLCLGGEYGGAITYVAEHVSDEKRGYYTGWLQTSPTLGIVVSLAVIRTWMGTEAFSRWGWRIPFLLSAVLVGIAIYIRLQLQETPIFQAIKAKGQTAVNPWREAFLSSNLKYVLIASIVVIGEGCVWYSSQFWALYFLQTVKKVDVLTSSLIVGAGLLIGTPTLVLFGWLSDKIGRKPIILGGFLLAALTYYPLYMALGRFAEPGGINYPMAVLVVAILVSYVGMVYGPIAAFLAEFFPARIRYTSVSVPYHIGNGWGGGLVPIITTSVFVRTGSVGSALIYPIAVPAVAFLLCLFLMRETRTMSIWKPEPPEGAFATPRHA</sequence>
<dbReference type="PROSITE" id="PS00217">
    <property type="entry name" value="SUGAR_TRANSPORT_2"/>
    <property type="match status" value="1"/>
</dbReference>
<dbReference type="InterPro" id="IPR036259">
    <property type="entry name" value="MFS_trans_sf"/>
</dbReference>
<evidence type="ECO:0000313" key="9">
    <source>
        <dbReference type="EMBL" id="TMQ50174.1"/>
    </source>
</evidence>
<dbReference type="SUPFAM" id="SSF103473">
    <property type="entry name" value="MFS general substrate transporter"/>
    <property type="match status" value="1"/>
</dbReference>
<dbReference type="Gene3D" id="1.20.1250.20">
    <property type="entry name" value="MFS general substrate transporter like domains"/>
    <property type="match status" value="2"/>
</dbReference>
<dbReference type="GO" id="GO:0022857">
    <property type="term" value="F:transmembrane transporter activity"/>
    <property type="evidence" value="ECO:0007669"/>
    <property type="project" value="InterPro"/>
</dbReference>
<feature type="domain" description="Major facilitator superfamily (MFS) profile" evidence="8">
    <location>
        <begin position="14"/>
        <end position="427"/>
    </location>
</feature>
<feature type="transmembrane region" description="Helical" evidence="7">
    <location>
        <begin position="335"/>
        <end position="360"/>
    </location>
</feature>
<reference evidence="9 10" key="1">
    <citation type="journal article" date="2019" name="Nat. Microbiol.">
        <title>Mediterranean grassland soil C-N compound turnover is dependent on rainfall and depth, and is mediated by genomically divergent microorganisms.</title>
        <authorList>
            <person name="Diamond S."/>
            <person name="Andeer P.F."/>
            <person name="Li Z."/>
            <person name="Crits-Christoph A."/>
            <person name="Burstein D."/>
            <person name="Anantharaman K."/>
            <person name="Lane K.R."/>
            <person name="Thomas B.C."/>
            <person name="Pan C."/>
            <person name="Northen T.R."/>
            <person name="Banfield J.F."/>
        </authorList>
    </citation>
    <scope>NUCLEOTIDE SEQUENCE [LARGE SCALE GENOMIC DNA]</scope>
    <source>
        <strain evidence="9">WS_3</strain>
    </source>
</reference>